<proteinExistence type="predicted"/>
<accession>A0A9N7VG39</accession>
<keyword evidence="4" id="KW-1185">Reference proteome</keyword>
<feature type="region of interest" description="Disordered" evidence="1">
    <location>
        <begin position="44"/>
        <end position="63"/>
    </location>
</feature>
<evidence type="ECO:0000256" key="1">
    <source>
        <dbReference type="SAM" id="MobiDB-lite"/>
    </source>
</evidence>
<feature type="chain" id="PRO_5040355475" description="Secreted protein" evidence="2">
    <location>
        <begin position="18"/>
        <end position="114"/>
    </location>
</feature>
<evidence type="ECO:0000313" key="4">
    <source>
        <dbReference type="Proteomes" id="UP001153269"/>
    </source>
</evidence>
<gene>
    <name evidence="3" type="ORF">PLEPLA_LOCUS36950</name>
</gene>
<protein>
    <recommendedName>
        <fullName evidence="5">Secreted protein</fullName>
    </recommendedName>
</protein>
<evidence type="ECO:0000256" key="2">
    <source>
        <dbReference type="SAM" id="SignalP"/>
    </source>
</evidence>
<evidence type="ECO:0008006" key="5">
    <source>
        <dbReference type="Google" id="ProtNLM"/>
    </source>
</evidence>
<feature type="signal peptide" evidence="2">
    <location>
        <begin position="1"/>
        <end position="17"/>
    </location>
</feature>
<organism evidence="3 4">
    <name type="scientific">Pleuronectes platessa</name>
    <name type="common">European plaice</name>
    <dbReference type="NCBI Taxonomy" id="8262"/>
    <lineage>
        <taxon>Eukaryota</taxon>
        <taxon>Metazoa</taxon>
        <taxon>Chordata</taxon>
        <taxon>Craniata</taxon>
        <taxon>Vertebrata</taxon>
        <taxon>Euteleostomi</taxon>
        <taxon>Actinopterygii</taxon>
        <taxon>Neopterygii</taxon>
        <taxon>Teleostei</taxon>
        <taxon>Neoteleostei</taxon>
        <taxon>Acanthomorphata</taxon>
        <taxon>Carangaria</taxon>
        <taxon>Pleuronectiformes</taxon>
        <taxon>Pleuronectoidei</taxon>
        <taxon>Pleuronectidae</taxon>
        <taxon>Pleuronectes</taxon>
    </lineage>
</organism>
<dbReference type="EMBL" id="CADEAL010004008">
    <property type="protein sequence ID" value="CAB1449269.1"/>
    <property type="molecule type" value="Genomic_DNA"/>
</dbReference>
<name>A0A9N7VG39_PLEPL</name>
<keyword evidence="2" id="KW-0732">Signal</keyword>
<dbReference type="AlphaFoldDB" id="A0A9N7VG39"/>
<sequence length="114" mass="11956">MLLRVLGVFLGLRYTVSSPAAPGPLVACLPTIISTPPPLCHPFSLRSPSSSPHSQSSLASRKNDLHAGGEQNFAVSTPLLSWVQLSVDCATFSSTPGAYLPNTEQIDLPPCRGG</sequence>
<dbReference type="Proteomes" id="UP001153269">
    <property type="component" value="Unassembled WGS sequence"/>
</dbReference>
<comment type="caution">
    <text evidence="3">The sequence shown here is derived from an EMBL/GenBank/DDBJ whole genome shotgun (WGS) entry which is preliminary data.</text>
</comment>
<evidence type="ECO:0000313" key="3">
    <source>
        <dbReference type="EMBL" id="CAB1449269.1"/>
    </source>
</evidence>
<reference evidence="3" key="1">
    <citation type="submission" date="2020-03" db="EMBL/GenBank/DDBJ databases">
        <authorList>
            <person name="Weist P."/>
        </authorList>
    </citation>
    <scope>NUCLEOTIDE SEQUENCE</scope>
</reference>
<feature type="compositionally biased region" description="Low complexity" evidence="1">
    <location>
        <begin position="44"/>
        <end position="60"/>
    </location>
</feature>